<dbReference type="GO" id="GO:0016740">
    <property type="term" value="F:transferase activity"/>
    <property type="evidence" value="ECO:0007669"/>
    <property type="project" value="UniProtKB-KW"/>
</dbReference>
<organism evidence="2 3">
    <name type="scientific">Paenibacillus protaetiae</name>
    <dbReference type="NCBI Taxonomy" id="2509456"/>
    <lineage>
        <taxon>Bacteria</taxon>
        <taxon>Bacillati</taxon>
        <taxon>Bacillota</taxon>
        <taxon>Bacilli</taxon>
        <taxon>Bacillales</taxon>
        <taxon>Paenibacillaceae</taxon>
        <taxon>Paenibacillus</taxon>
    </lineage>
</organism>
<dbReference type="CDD" id="cd02511">
    <property type="entry name" value="Beta4Glucosyltransferase"/>
    <property type="match status" value="1"/>
</dbReference>
<dbReference type="InterPro" id="IPR019734">
    <property type="entry name" value="TPR_rpt"/>
</dbReference>
<evidence type="ECO:0000259" key="1">
    <source>
        <dbReference type="Pfam" id="PF00535"/>
    </source>
</evidence>
<keyword evidence="2" id="KW-0808">Transferase</keyword>
<dbReference type="EMBL" id="CP035492">
    <property type="protein sequence ID" value="QAY65546.1"/>
    <property type="molecule type" value="Genomic_DNA"/>
</dbReference>
<dbReference type="Proteomes" id="UP000293568">
    <property type="component" value="Chromosome"/>
</dbReference>
<name>A0A4P6ESK0_9BACL</name>
<evidence type="ECO:0000313" key="3">
    <source>
        <dbReference type="Proteomes" id="UP000293568"/>
    </source>
</evidence>
<sequence length="357" mass="42297">MVSISLCMIVKNEEGTLGRILSAMKDIADEIIIVDTGSTDRTKQIAYSFRAKVYDFEWINDFAAARNYSFSKATKQYIMWLDADDIIEKKDQLLLKRLKQHLDPVIDRVTMAYHLGFDQKGNVTYSLRRNRIVKRERNFQWIGPVHEYLHCYGTVYHAEAAVTHSKQKEYTDRNLRIYLERLAAGEHFTPRDQYYFANELRTHERYSEAVEWYTKFLDGKQGWIEDNILASLRLAECYRRLKDEDKRFQALTRALKYDKPRPELCCDIGAYFLELGQYRTAAYWYEQALKAEEPEGQMAMINLANSTWIPHIQLCLCYDRLGDYEKAYEHNEKAREYNPTHPSVVYNTNYFKERHGK</sequence>
<proteinExistence type="predicted"/>
<dbReference type="PANTHER" id="PTHR43630:SF2">
    <property type="entry name" value="GLYCOSYLTRANSFERASE"/>
    <property type="match status" value="1"/>
</dbReference>
<dbReference type="Gene3D" id="3.90.550.10">
    <property type="entry name" value="Spore Coat Polysaccharide Biosynthesis Protein SpsA, Chain A"/>
    <property type="match status" value="1"/>
</dbReference>
<dbReference type="PANTHER" id="PTHR43630">
    <property type="entry name" value="POLY-BETA-1,6-N-ACETYL-D-GLUCOSAMINE SYNTHASE"/>
    <property type="match status" value="1"/>
</dbReference>
<gene>
    <name evidence="2" type="ORF">ET464_03270</name>
</gene>
<dbReference type="InterPro" id="IPR001173">
    <property type="entry name" value="Glyco_trans_2-like"/>
</dbReference>
<protein>
    <submittedName>
        <fullName evidence="2">Glycosyltransferase</fullName>
    </submittedName>
</protein>
<dbReference type="InterPro" id="IPR029044">
    <property type="entry name" value="Nucleotide-diphossugar_trans"/>
</dbReference>
<dbReference type="KEGG" id="pprt:ET464_03270"/>
<dbReference type="SUPFAM" id="SSF48452">
    <property type="entry name" value="TPR-like"/>
    <property type="match status" value="1"/>
</dbReference>
<dbReference type="SMART" id="SM00028">
    <property type="entry name" value="TPR"/>
    <property type="match status" value="3"/>
</dbReference>
<accession>A0A4P6ESK0</accession>
<dbReference type="Pfam" id="PF00535">
    <property type="entry name" value="Glycos_transf_2"/>
    <property type="match status" value="1"/>
</dbReference>
<dbReference type="RefSeq" id="WP_129438216.1">
    <property type="nucleotide sequence ID" value="NZ_CP035492.1"/>
</dbReference>
<dbReference type="InterPro" id="IPR011990">
    <property type="entry name" value="TPR-like_helical_dom_sf"/>
</dbReference>
<reference evidence="2 3" key="1">
    <citation type="submission" date="2019-01" db="EMBL/GenBank/DDBJ databases">
        <title>Genome sequencing of strain FW100M-2.</title>
        <authorList>
            <person name="Heo J."/>
            <person name="Kim S.-J."/>
            <person name="Kim J.-S."/>
            <person name="Hong S.-B."/>
            <person name="Kwon S.-W."/>
        </authorList>
    </citation>
    <scope>NUCLEOTIDE SEQUENCE [LARGE SCALE GENOMIC DNA]</scope>
    <source>
        <strain evidence="2 3">FW100M-2</strain>
    </source>
</reference>
<dbReference type="Gene3D" id="1.25.40.10">
    <property type="entry name" value="Tetratricopeptide repeat domain"/>
    <property type="match status" value="2"/>
</dbReference>
<dbReference type="AlphaFoldDB" id="A0A4P6ESK0"/>
<dbReference type="OrthoDB" id="9815923at2"/>
<keyword evidence="3" id="KW-1185">Reference proteome</keyword>
<feature type="domain" description="Glycosyltransferase 2-like" evidence="1">
    <location>
        <begin position="5"/>
        <end position="159"/>
    </location>
</feature>
<dbReference type="SUPFAM" id="SSF53448">
    <property type="entry name" value="Nucleotide-diphospho-sugar transferases"/>
    <property type="match status" value="1"/>
</dbReference>
<evidence type="ECO:0000313" key="2">
    <source>
        <dbReference type="EMBL" id="QAY65546.1"/>
    </source>
</evidence>